<name>A0A653BZE2_CALMS</name>
<dbReference type="Proteomes" id="UP000410492">
    <property type="component" value="Unassembled WGS sequence"/>
</dbReference>
<dbReference type="EMBL" id="CAACVG010006680">
    <property type="protein sequence ID" value="VEN40992.1"/>
    <property type="molecule type" value="Genomic_DNA"/>
</dbReference>
<accession>A0A653BZE2</accession>
<sequence>MPEHNNKNRLCKIQKAHYKSQDLTTNSRYLLDHYHPKLVLYSDGSNTETEFLRYPYC</sequence>
<keyword evidence="2" id="KW-1185">Reference proteome</keyword>
<evidence type="ECO:0000313" key="2">
    <source>
        <dbReference type="Proteomes" id="UP000410492"/>
    </source>
</evidence>
<dbReference type="AlphaFoldDB" id="A0A653BZE2"/>
<evidence type="ECO:0000313" key="1">
    <source>
        <dbReference type="EMBL" id="VEN40992.1"/>
    </source>
</evidence>
<protein>
    <submittedName>
        <fullName evidence="1">Uncharacterized protein</fullName>
    </submittedName>
</protein>
<reference evidence="1 2" key="1">
    <citation type="submission" date="2019-01" db="EMBL/GenBank/DDBJ databases">
        <authorList>
            <person name="Sayadi A."/>
        </authorList>
    </citation>
    <scope>NUCLEOTIDE SEQUENCE [LARGE SCALE GENOMIC DNA]</scope>
</reference>
<proteinExistence type="predicted"/>
<organism evidence="1 2">
    <name type="scientific">Callosobruchus maculatus</name>
    <name type="common">Southern cowpea weevil</name>
    <name type="synonym">Pulse bruchid</name>
    <dbReference type="NCBI Taxonomy" id="64391"/>
    <lineage>
        <taxon>Eukaryota</taxon>
        <taxon>Metazoa</taxon>
        <taxon>Ecdysozoa</taxon>
        <taxon>Arthropoda</taxon>
        <taxon>Hexapoda</taxon>
        <taxon>Insecta</taxon>
        <taxon>Pterygota</taxon>
        <taxon>Neoptera</taxon>
        <taxon>Endopterygota</taxon>
        <taxon>Coleoptera</taxon>
        <taxon>Polyphaga</taxon>
        <taxon>Cucujiformia</taxon>
        <taxon>Chrysomeloidea</taxon>
        <taxon>Chrysomelidae</taxon>
        <taxon>Bruchinae</taxon>
        <taxon>Bruchini</taxon>
        <taxon>Callosobruchus</taxon>
    </lineage>
</organism>
<gene>
    <name evidence="1" type="ORF">CALMAC_LOCUS4974</name>
</gene>